<dbReference type="GO" id="GO:0005506">
    <property type="term" value="F:iron ion binding"/>
    <property type="evidence" value="ECO:0007669"/>
    <property type="project" value="InterPro"/>
</dbReference>
<dbReference type="InterPro" id="IPR017972">
    <property type="entry name" value="Cyt_P450_CS"/>
</dbReference>
<evidence type="ECO:0000256" key="4">
    <source>
        <dbReference type="ARBA" id="ARBA00023002"/>
    </source>
</evidence>
<evidence type="ECO:0000256" key="2">
    <source>
        <dbReference type="ARBA" id="ARBA00022617"/>
    </source>
</evidence>
<accession>A0A1G7LC77</accession>
<keyword evidence="4 7" id="KW-0560">Oxidoreductase</keyword>
<dbReference type="PRINTS" id="PR00385">
    <property type="entry name" value="P450"/>
</dbReference>
<evidence type="ECO:0008006" key="10">
    <source>
        <dbReference type="Google" id="ProtNLM"/>
    </source>
</evidence>
<keyword evidence="2 7" id="KW-0349">Heme</keyword>
<dbReference type="GO" id="GO:0016705">
    <property type="term" value="F:oxidoreductase activity, acting on paired donors, with incorporation or reduction of molecular oxygen"/>
    <property type="evidence" value="ECO:0007669"/>
    <property type="project" value="InterPro"/>
</dbReference>
<dbReference type="GO" id="GO:0004497">
    <property type="term" value="F:monooxygenase activity"/>
    <property type="evidence" value="ECO:0007669"/>
    <property type="project" value="UniProtKB-KW"/>
</dbReference>
<keyword evidence="5 7" id="KW-0408">Iron</keyword>
<dbReference type="STRING" id="1550231.SAMN05660662_2229"/>
<dbReference type="PROSITE" id="PS00086">
    <property type="entry name" value="CYTOCHROME_P450"/>
    <property type="match status" value="1"/>
</dbReference>
<dbReference type="AlphaFoldDB" id="A0A1G7LC77"/>
<proteinExistence type="inferred from homology"/>
<evidence type="ECO:0000256" key="3">
    <source>
        <dbReference type="ARBA" id="ARBA00022723"/>
    </source>
</evidence>
<organism evidence="8 9">
    <name type="scientific">Blastococcus aurantiacus</name>
    <dbReference type="NCBI Taxonomy" id="1550231"/>
    <lineage>
        <taxon>Bacteria</taxon>
        <taxon>Bacillati</taxon>
        <taxon>Actinomycetota</taxon>
        <taxon>Actinomycetes</taxon>
        <taxon>Geodermatophilales</taxon>
        <taxon>Geodermatophilaceae</taxon>
        <taxon>Blastococcus</taxon>
    </lineage>
</organism>
<evidence type="ECO:0000313" key="8">
    <source>
        <dbReference type="EMBL" id="SDF46966.1"/>
    </source>
</evidence>
<dbReference type="Proteomes" id="UP000199406">
    <property type="component" value="Unassembled WGS sequence"/>
</dbReference>
<protein>
    <recommendedName>
        <fullName evidence="10">Cytochrome P450</fullName>
    </recommendedName>
</protein>
<dbReference type="InterPro" id="IPR001128">
    <property type="entry name" value="Cyt_P450"/>
</dbReference>
<dbReference type="GO" id="GO:0020037">
    <property type="term" value="F:heme binding"/>
    <property type="evidence" value="ECO:0007669"/>
    <property type="project" value="InterPro"/>
</dbReference>
<sequence length="424" mass="47602">MTVDDRFTEDFHRREPVEEELGTWSEPVTGPVSDWATDFSHIDEQYAANAIEIWADLRERCPIAHTERFGGAWLPTRYEDVQAIAYDTEHFSSRAIIVNNYRPPLDLAPVGGEPPISSDPPFHHDARKLLLPAFTKANVAKQAVTTEAFCHSLIDGLAGRDVVDAATEYGMHIPIRVIADMLGFPAEDGPQFKVFVENALEGINDPMEEREERGNELFDYLLAQIRDHAANPRDDLTTHLIDAELYGQKLEPQHVAGTMALLLIAGIDTTWSAIGASLWHLATHPEDRRRLVEDPSLRATAVEEFLRAYAPVTMARLVKQDMTFGGVEMKAEDWVLLPFPAANRDPERFERADEVLIDREVNRHAAFGLGIHRCVGSHLARMELRVALDVWLDRVPEFSLADPSGVRWSTGQIRGPRALPLRIG</sequence>
<dbReference type="PANTHER" id="PTHR46696">
    <property type="entry name" value="P450, PUTATIVE (EUROFUNG)-RELATED"/>
    <property type="match status" value="1"/>
</dbReference>
<dbReference type="InterPro" id="IPR002397">
    <property type="entry name" value="Cyt_P450_B"/>
</dbReference>
<dbReference type="InterPro" id="IPR036396">
    <property type="entry name" value="Cyt_P450_sf"/>
</dbReference>
<dbReference type="SUPFAM" id="SSF48264">
    <property type="entry name" value="Cytochrome P450"/>
    <property type="match status" value="1"/>
</dbReference>
<dbReference type="OrthoDB" id="3599725at2"/>
<comment type="similarity">
    <text evidence="1 7">Belongs to the cytochrome P450 family.</text>
</comment>
<evidence type="ECO:0000256" key="5">
    <source>
        <dbReference type="ARBA" id="ARBA00023004"/>
    </source>
</evidence>
<dbReference type="PRINTS" id="PR00359">
    <property type="entry name" value="BP450"/>
</dbReference>
<keyword evidence="6 7" id="KW-0503">Monooxygenase</keyword>
<keyword evidence="3 7" id="KW-0479">Metal-binding</keyword>
<dbReference type="PANTHER" id="PTHR46696:SF6">
    <property type="entry name" value="P450, PUTATIVE (EUROFUNG)-RELATED"/>
    <property type="match status" value="1"/>
</dbReference>
<evidence type="ECO:0000256" key="1">
    <source>
        <dbReference type="ARBA" id="ARBA00010617"/>
    </source>
</evidence>
<dbReference type="Pfam" id="PF00067">
    <property type="entry name" value="p450"/>
    <property type="match status" value="1"/>
</dbReference>
<evidence type="ECO:0000256" key="6">
    <source>
        <dbReference type="ARBA" id="ARBA00023033"/>
    </source>
</evidence>
<evidence type="ECO:0000313" key="9">
    <source>
        <dbReference type="Proteomes" id="UP000199406"/>
    </source>
</evidence>
<dbReference type="RefSeq" id="WP_091766129.1">
    <property type="nucleotide sequence ID" value="NZ_FNBT01000004.1"/>
</dbReference>
<name>A0A1G7LC77_9ACTN</name>
<reference evidence="9" key="1">
    <citation type="submission" date="2016-10" db="EMBL/GenBank/DDBJ databases">
        <authorList>
            <person name="Varghese N."/>
            <person name="Submissions S."/>
        </authorList>
    </citation>
    <scope>NUCLEOTIDE SEQUENCE [LARGE SCALE GENOMIC DNA]</scope>
    <source>
        <strain evidence="9">DSM 44268</strain>
    </source>
</reference>
<keyword evidence="9" id="KW-1185">Reference proteome</keyword>
<dbReference type="FunFam" id="1.10.630.10:FF:000018">
    <property type="entry name" value="Cytochrome P450 monooxygenase"/>
    <property type="match status" value="1"/>
</dbReference>
<dbReference type="Gene3D" id="1.10.630.10">
    <property type="entry name" value="Cytochrome P450"/>
    <property type="match status" value="1"/>
</dbReference>
<dbReference type="EMBL" id="FNBT01000004">
    <property type="protein sequence ID" value="SDF46966.1"/>
    <property type="molecule type" value="Genomic_DNA"/>
</dbReference>
<evidence type="ECO:0000256" key="7">
    <source>
        <dbReference type="RuleBase" id="RU000461"/>
    </source>
</evidence>
<gene>
    <name evidence="8" type="ORF">SAMN05660662_2229</name>
</gene>